<comment type="caution">
    <text evidence="1">The sequence shown here is derived from an EMBL/GenBank/DDBJ whole genome shotgun (WGS) entry which is preliminary data.</text>
</comment>
<keyword evidence="2" id="KW-1185">Reference proteome</keyword>
<organism evidence="1 2">
    <name type="scientific">Stylosanthes scabra</name>
    <dbReference type="NCBI Taxonomy" id="79078"/>
    <lineage>
        <taxon>Eukaryota</taxon>
        <taxon>Viridiplantae</taxon>
        <taxon>Streptophyta</taxon>
        <taxon>Embryophyta</taxon>
        <taxon>Tracheophyta</taxon>
        <taxon>Spermatophyta</taxon>
        <taxon>Magnoliopsida</taxon>
        <taxon>eudicotyledons</taxon>
        <taxon>Gunneridae</taxon>
        <taxon>Pentapetalae</taxon>
        <taxon>rosids</taxon>
        <taxon>fabids</taxon>
        <taxon>Fabales</taxon>
        <taxon>Fabaceae</taxon>
        <taxon>Papilionoideae</taxon>
        <taxon>50 kb inversion clade</taxon>
        <taxon>dalbergioids sensu lato</taxon>
        <taxon>Dalbergieae</taxon>
        <taxon>Pterocarpus clade</taxon>
        <taxon>Stylosanthes</taxon>
    </lineage>
</organism>
<evidence type="ECO:0000313" key="2">
    <source>
        <dbReference type="Proteomes" id="UP001341840"/>
    </source>
</evidence>
<accession>A0ABU6WI27</accession>
<evidence type="ECO:0000313" key="1">
    <source>
        <dbReference type="EMBL" id="MED6184541.1"/>
    </source>
</evidence>
<dbReference type="EMBL" id="JASCZI010181558">
    <property type="protein sequence ID" value="MED6184541.1"/>
    <property type="molecule type" value="Genomic_DNA"/>
</dbReference>
<protein>
    <submittedName>
        <fullName evidence="1">Uncharacterized protein</fullName>
    </submittedName>
</protein>
<reference evidence="1 2" key="1">
    <citation type="journal article" date="2023" name="Plants (Basel)">
        <title>Bridging the Gap: Combining Genomics and Transcriptomics Approaches to Understand Stylosanthes scabra, an Orphan Legume from the Brazilian Caatinga.</title>
        <authorList>
            <person name="Ferreira-Neto J.R.C."/>
            <person name="da Silva M.D."/>
            <person name="Binneck E."/>
            <person name="de Melo N.F."/>
            <person name="da Silva R.H."/>
            <person name="de Melo A.L.T.M."/>
            <person name="Pandolfi V."/>
            <person name="Bustamante F.O."/>
            <person name="Brasileiro-Vidal A.C."/>
            <person name="Benko-Iseppon A.M."/>
        </authorList>
    </citation>
    <scope>NUCLEOTIDE SEQUENCE [LARGE SCALE GENOMIC DNA]</scope>
    <source>
        <tissue evidence="1">Leaves</tissue>
    </source>
</reference>
<dbReference type="Proteomes" id="UP001341840">
    <property type="component" value="Unassembled WGS sequence"/>
</dbReference>
<gene>
    <name evidence="1" type="ORF">PIB30_048307</name>
</gene>
<name>A0ABU6WI27_9FABA</name>
<sequence>MKESQENTLREDKINEWVKADQIRVRDKEITDPVTRVDGVHATMRRATEELELDNYGHDFATVGVMELEMVKGASHLMTSQAP</sequence>
<proteinExistence type="predicted"/>